<dbReference type="OrthoDB" id="9776390at2"/>
<dbReference type="InterPro" id="IPR027417">
    <property type="entry name" value="P-loop_NTPase"/>
</dbReference>
<keyword evidence="8 10" id="KW-0460">Magnesium</keyword>
<evidence type="ECO:0000256" key="6">
    <source>
        <dbReference type="ARBA" id="ARBA00022741"/>
    </source>
</evidence>
<dbReference type="EMBL" id="LGIQ01000007">
    <property type="protein sequence ID" value="KNB72843.1"/>
    <property type="molecule type" value="Genomic_DNA"/>
</dbReference>
<evidence type="ECO:0000313" key="17">
    <source>
        <dbReference type="Proteomes" id="UP000319578"/>
    </source>
</evidence>
<evidence type="ECO:0000256" key="4">
    <source>
        <dbReference type="ARBA" id="ARBA00022679"/>
    </source>
</evidence>
<feature type="region of interest" description="Interaction with substrate tRNA" evidence="10">
    <location>
        <begin position="39"/>
        <end position="42"/>
    </location>
</feature>
<evidence type="ECO:0000313" key="14">
    <source>
        <dbReference type="EMBL" id="GED70114.1"/>
    </source>
</evidence>
<proteinExistence type="inferred from homology"/>
<comment type="function">
    <text evidence="2 10 12">Catalyzes the transfer of a dimethylallyl group onto the adenine at position 37 in tRNAs that read codons beginning with uridine, leading to the formation of N6-(dimethylallyl)adenosine (i(6)A).</text>
</comment>
<keyword evidence="17" id="KW-1185">Reference proteome</keyword>
<keyword evidence="4 10" id="KW-0808">Transferase</keyword>
<evidence type="ECO:0000256" key="5">
    <source>
        <dbReference type="ARBA" id="ARBA00022694"/>
    </source>
</evidence>
<comment type="subunit">
    <text evidence="10">Monomer.</text>
</comment>
<sequence>MTLHKREKLVVIVGPTAVGKTNLSLELASEFEGEIISGDSMQVYRGMDIGTAKASPSELATVPHHLIDIKDPDEEYSVAIFQESAARLITDMNQRARLPFIVGGTGLYIESVTHRFQFSSTSQDPELRERLQRMADTEGAEALHARLADVDPITAERLHPNDVKRVIRAIEIYESSGYKMSDFQLRAQHSPYEVVIIGLTMDRAKLYERINHRVELMIEAGLIEEVRGLLDRGYDPSLVSMQGLGYKELIPYLYGEITLEKAINDIQKRTRNFAKRQLSWFRRMPEIQWFDMTDPADQPNNVQTIKQILAGKFQQLPNI</sequence>
<dbReference type="PANTHER" id="PTHR11088">
    <property type="entry name" value="TRNA DIMETHYLALLYLTRANSFERASE"/>
    <property type="match status" value="1"/>
</dbReference>
<dbReference type="FunFam" id="1.10.20.140:FF:000001">
    <property type="entry name" value="tRNA dimethylallyltransferase"/>
    <property type="match status" value="1"/>
</dbReference>
<keyword evidence="5 10" id="KW-0819">tRNA processing</keyword>
<evidence type="ECO:0000256" key="9">
    <source>
        <dbReference type="ARBA" id="ARBA00049563"/>
    </source>
</evidence>
<dbReference type="STRING" id="54915.ADS79_13470"/>
<evidence type="ECO:0000313" key="16">
    <source>
        <dbReference type="Proteomes" id="UP000036834"/>
    </source>
</evidence>
<dbReference type="GO" id="GO:0052381">
    <property type="term" value="F:tRNA dimethylallyltransferase activity"/>
    <property type="evidence" value="ECO:0007669"/>
    <property type="project" value="UniProtKB-UniRule"/>
</dbReference>
<keyword evidence="7 10" id="KW-0067">ATP-binding</keyword>
<dbReference type="RefSeq" id="WP_049738889.1">
    <property type="nucleotide sequence ID" value="NZ_BJON01000015.1"/>
</dbReference>
<dbReference type="GO" id="GO:0006400">
    <property type="term" value="P:tRNA modification"/>
    <property type="evidence" value="ECO:0007669"/>
    <property type="project" value="TreeGrafter"/>
</dbReference>
<evidence type="ECO:0000256" key="8">
    <source>
        <dbReference type="ARBA" id="ARBA00022842"/>
    </source>
</evidence>
<dbReference type="PATRIC" id="fig|54915.3.peg.1686"/>
<evidence type="ECO:0000256" key="2">
    <source>
        <dbReference type="ARBA" id="ARBA00003213"/>
    </source>
</evidence>
<comment type="similarity">
    <text evidence="3 10 13">Belongs to the IPP transferase family.</text>
</comment>
<feature type="site" description="Interaction with substrate tRNA" evidence="10">
    <location>
        <position position="128"/>
    </location>
</feature>
<dbReference type="NCBIfam" id="TIGR00174">
    <property type="entry name" value="miaA"/>
    <property type="match status" value="1"/>
</dbReference>
<dbReference type="InterPro" id="IPR018022">
    <property type="entry name" value="IPT"/>
</dbReference>
<dbReference type="EMBL" id="BJON01000015">
    <property type="protein sequence ID" value="GED70114.1"/>
    <property type="molecule type" value="Genomic_DNA"/>
</dbReference>
<evidence type="ECO:0000256" key="7">
    <source>
        <dbReference type="ARBA" id="ARBA00022840"/>
    </source>
</evidence>
<gene>
    <name evidence="10 14" type="primary">miaA</name>
    <name evidence="15" type="ORF">ADS79_13470</name>
    <name evidence="14" type="ORF">BRE01_38160</name>
</gene>
<dbReference type="Gene3D" id="3.40.50.300">
    <property type="entry name" value="P-loop containing nucleotide triphosphate hydrolases"/>
    <property type="match status" value="1"/>
</dbReference>
<reference evidence="15" key="2">
    <citation type="submission" date="2015-07" db="EMBL/GenBank/DDBJ databases">
        <title>MeaNS - Measles Nucleotide Surveillance Program.</title>
        <authorList>
            <person name="Tran T."/>
            <person name="Druce J."/>
        </authorList>
    </citation>
    <scope>NUCLEOTIDE SEQUENCE</scope>
    <source>
        <strain evidence="15">DSM 9887</strain>
    </source>
</reference>
<evidence type="ECO:0000256" key="1">
    <source>
        <dbReference type="ARBA" id="ARBA00001946"/>
    </source>
</evidence>
<evidence type="ECO:0000256" key="10">
    <source>
        <dbReference type="HAMAP-Rule" id="MF_00185"/>
    </source>
</evidence>
<protein>
    <recommendedName>
        <fullName evidence="10">tRNA dimethylallyltransferase</fullName>
        <ecNumber evidence="10">2.5.1.75</ecNumber>
    </recommendedName>
    <alternativeName>
        <fullName evidence="10">Dimethylallyl diphosphate:tRNA dimethylallyltransferase</fullName>
        <shortName evidence="10">DMAPP:tRNA dimethylallyltransferase</shortName>
        <shortName evidence="10">DMATase</shortName>
    </alternativeName>
    <alternativeName>
        <fullName evidence="10">Isopentenyl-diphosphate:tRNA isopentenyltransferase</fullName>
        <shortName evidence="10">IPP transferase</shortName>
        <shortName evidence="10">IPPT</shortName>
        <shortName evidence="10">IPTase</shortName>
    </alternativeName>
</protein>
<name>A0A0K9YVZ6_9BACL</name>
<feature type="binding site" evidence="10">
    <location>
        <begin position="14"/>
        <end position="21"/>
    </location>
    <ligand>
        <name>ATP</name>
        <dbReference type="ChEBI" id="CHEBI:30616"/>
    </ligand>
</feature>
<comment type="caution">
    <text evidence="10">Lacks conserved residue(s) required for the propagation of feature annotation.</text>
</comment>
<comment type="cofactor">
    <cofactor evidence="1 10">
        <name>Mg(2+)</name>
        <dbReference type="ChEBI" id="CHEBI:18420"/>
    </cofactor>
</comment>
<accession>A0A0K9YVZ6</accession>
<evidence type="ECO:0000256" key="13">
    <source>
        <dbReference type="RuleBase" id="RU003785"/>
    </source>
</evidence>
<evidence type="ECO:0000313" key="15">
    <source>
        <dbReference type="EMBL" id="KNB72843.1"/>
    </source>
</evidence>
<dbReference type="HAMAP" id="MF_00185">
    <property type="entry name" value="IPP_trans"/>
    <property type="match status" value="1"/>
</dbReference>
<dbReference type="PANTHER" id="PTHR11088:SF60">
    <property type="entry name" value="TRNA DIMETHYLALLYLTRANSFERASE"/>
    <property type="match status" value="1"/>
</dbReference>
<dbReference type="InterPro" id="IPR039657">
    <property type="entry name" value="Dimethylallyltransferase"/>
</dbReference>
<dbReference type="Gene3D" id="1.10.20.140">
    <property type="match status" value="1"/>
</dbReference>
<feature type="site" description="Interaction with substrate tRNA" evidence="10">
    <location>
        <position position="105"/>
    </location>
</feature>
<keyword evidence="6 10" id="KW-0547">Nucleotide-binding</keyword>
<reference evidence="14 17" key="3">
    <citation type="submission" date="2019-06" db="EMBL/GenBank/DDBJ databases">
        <title>Whole genome shotgun sequence of Brevibacillus reuszeri NBRC 15719.</title>
        <authorList>
            <person name="Hosoyama A."/>
            <person name="Uohara A."/>
            <person name="Ohji S."/>
            <person name="Ichikawa N."/>
        </authorList>
    </citation>
    <scope>NUCLEOTIDE SEQUENCE [LARGE SCALE GENOMIC DNA]</scope>
    <source>
        <strain evidence="14 17">NBRC 15719</strain>
    </source>
</reference>
<dbReference type="Proteomes" id="UP000319578">
    <property type="component" value="Unassembled WGS sequence"/>
</dbReference>
<evidence type="ECO:0000256" key="11">
    <source>
        <dbReference type="RuleBase" id="RU003783"/>
    </source>
</evidence>
<reference evidence="16" key="1">
    <citation type="submission" date="2015-07" db="EMBL/GenBank/DDBJ databases">
        <title>Genome sequencing project for genomic taxonomy and phylogenomics of Bacillus-like bacteria.</title>
        <authorList>
            <person name="Liu B."/>
            <person name="Wang J."/>
            <person name="Zhu Y."/>
            <person name="Liu G."/>
            <person name="Chen Q."/>
            <person name="Chen Z."/>
            <person name="Lan J."/>
            <person name="Che J."/>
            <person name="Ge C."/>
            <person name="Shi H."/>
            <person name="Pan Z."/>
            <person name="Liu X."/>
        </authorList>
    </citation>
    <scope>NUCLEOTIDE SEQUENCE [LARGE SCALE GENOMIC DNA]</scope>
    <source>
        <strain evidence="16">DSM 9887</strain>
    </source>
</reference>
<comment type="caution">
    <text evidence="15">The sequence shown here is derived from an EMBL/GenBank/DDBJ whole genome shotgun (WGS) entry which is preliminary data.</text>
</comment>
<dbReference type="GO" id="GO:0005524">
    <property type="term" value="F:ATP binding"/>
    <property type="evidence" value="ECO:0007669"/>
    <property type="project" value="UniProtKB-UniRule"/>
</dbReference>
<feature type="binding site" evidence="10">
    <location>
        <begin position="16"/>
        <end position="21"/>
    </location>
    <ligand>
        <name>substrate</name>
    </ligand>
</feature>
<organism evidence="15 16">
    <name type="scientific">Brevibacillus reuszeri</name>
    <dbReference type="NCBI Taxonomy" id="54915"/>
    <lineage>
        <taxon>Bacteria</taxon>
        <taxon>Bacillati</taxon>
        <taxon>Bacillota</taxon>
        <taxon>Bacilli</taxon>
        <taxon>Bacillales</taxon>
        <taxon>Paenibacillaceae</taxon>
        <taxon>Brevibacillus</taxon>
    </lineage>
</organism>
<dbReference type="Pfam" id="PF01715">
    <property type="entry name" value="IPPT"/>
    <property type="match status" value="1"/>
</dbReference>
<comment type="catalytic activity">
    <reaction evidence="9 10 11">
        <text>adenosine(37) in tRNA + dimethylallyl diphosphate = N(6)-dimethylallyladenosine(37) in tRNA + diphosphate</text>
        <dbReference type="Rhea" id="RHEA:26482"/>
        <dbReference type="Rhea" id="RHEA-COMP:10162"/>
        <dbReference type="Rhea" id="RHEA-COMP:10375"/>
        <dbReference type="ChEBI" id="CHEBI:33019"/>
        <dbReference type="ChEBI" id="CHEBI:57623"/>
        <dbReference type="ChEBI" id="CHEBI:74411"/>
        <dbReference type="ChEBI" id="CHEBI:74415"/>
        <dbReference type="EC" id="2.5.1.75"/>
    </reaction>
</comment>
<evidence type="ECO:0000256" key="12">
    <source>
        <dbReference type="RuleBase" id="RU003784"/>
    </source>
</evidence>
<evidence type="ECO:0000256" key="3">
    <source>
        <dbReference type="ARBA" id="ARBA00005842"/>
    </source>
</evidence>
<dbReference type="AlphaFoldDB" id="A0A0K9YVZ6"/>
<dbReference type="EC" id="2.5.1.75" evidence="10"/>
<dbReference type="Proteomes" id="UP000036834">
    <property type="component" value="Unassembled WGS sequence"/>
</dbReference>
<dbReference type="SUPFAM" id="SSF52540">
    <property type="entry name" value="P-loop containing nucleoside triphosphate hydrolases"/>
    <property type="match status" value="2"/>
</dbReference>